<keyword evidence="4" id="KW-1185">Reference proteome</keyword>
<evidence type="ECO:0000259" key="2">
    <source>
        <dbReference type="SMART" id="SM00355"/>
    </source>
</evidence>
<feature type="region of interest" description="Disordered" evidence="1">
    <location>
        <begin position="513"/>
        <end position="585"/>
    </location>
</feature>
<dbReference type="PANTHER" id="PTHR46179:SF24">
    <property type="entry name" value="C2H2-TYPE DOMAIN-CONTAINING PROTEIN"/>
    <property type="match status" value="1"/>
</dbReference>
<comment type="caution">
    <text evidence="3">The sequence shown here is derived from an EMBL/GenBank/DDBJ whole genome shotgun (WGS) entry which is preliminary data.</text>
</comment>
<dbReference type="GO" id="GO:0006357">
    <property type="term" value="P:regulation of transcription by RNA polymerase II"/>
    <property type="evidence" value="ECO:0007669"/>
    <property type="project" value="TreeGrafter"/>
</dbReference>
<dbReference type="OrthoDB" id="5305647at2759"/>
<feature type="domain" description="C2H2-type" evidence="2">
    <location>
        <begin position="587"/>
        <end position="612"/>
    </location>
</feature>
<feature type="domain" description="C2H2-type" evidence="2">
    <location>
        <begin position="653"/>
        <end position="682"/>
    </location>
</feature>
<dbReference type="GO" id="GO:0005634">
    <property type="term" value="C:nucleus"/>
    <property type="evidence" value="ECO:0007669"/>
    <property type="project" value="TreeGrafter"/>
</dbReference>
<reference evidence="3" key="1">
    <citation type="submission" date="2021-05" db="EMBL/GenBank/DDBJ databases">
        <authorList>
            <person name="Stam R."/>
        </authorList>
    </citation>
    <scope>NUCLEOTIDE SEQUENCE</scope>
    <source>
        <strain evidence="3">CS162</strain>
    </source>
</reference>
<dbReference type="SMART" id="SM00355">
    <property type="entry name" value="ZnF_C2H2"/>
    <property type="match status" value="3"/>
</dbReference>
<organism evidence="3 4">
    <name type="scientific">Alternaria atra</name>
    <dbReference type="NCBI Taxonomy" id="119953"/>
    <lineage>
        <taxon>Eukaryota</taxon>
        <taxon>Fungi</taxon>
        <taxon>Dikarya</taxon>
        <taxon>Ascomycota</taxon>
        <taxon>Pezizomycotina</taxon>
        <taxon>Dothideomycetes</taxon>
        <taxon>Pleosporomycetidae</taxon>
        <taxon>Pleosporales</taxon>
        <taxon>Pleosporineae</taxon>
        <taxon>Pleosporaceae</taxon>
        <taxon>Alternaria</taxon>
        <taxon>Alternaria sect. Ulocladioides</taxon>
    </lineage>
</organism>
<accession>A0A8J2I9G7</accession>
<dbReference type="Pfam" id="PF26176">
    <property type="entry name" value="zf_C2H2_17_2"/>
    <property type="match status" value="1"/>
</dbReference>
<dbReference type="InterPro" id="IPR051061">
    <property type="entry name" value="Zinc_finger_trans_reg"/>
</dbReference>
<evidence type="ECO:0000313" key="3">
    <source>
        <dbReference type="EMBL" id="CAG5182952.1"/>
    </source>
</evidence>
<feature type="region of interest" description="Disordered" evidence="1">
    <location>
        <begin position="706"/>
        <end position="769"/>
    </location>
</feature>
<proteinExistence type="predicted"/>
<dbReference type="Gene3D" id="3.30.160.60">
    <property type="entry name" value="Classic Zinc Finger"/>
    <property type="match status" value="1"/>
</dbReference>
<dbReference type="Proteomes" id="UP000676310">
    <property type="component" value="Unassembled WGS sequence"/>
</dbReference>
<dbReference type="InterPro" id="IPR013087">
    <property type="entry name" value="Znf_C2H2_type"/>
</dbReference>
<evidence type="ECO:0000313" key="4">
    <source>
        <dbReference type="Proteomes" id="UP000676310"/>
    </source>
</evidence>
<name>A0A8J2I9G7_9PLEO</name>
<sequence>MAIQQRNKQTSIILTFRILQFVKQLRRRVKPRVLKGSIDANALGSRVSPSLRSIANGLSRISVQDAKQSRRVAHRICKCQHKNLELNRSSRKLQTPGSAAPASRNLGDEVQHMLRSVDGKLHAAGNTFSSIAGSNKLFLKHHNAPIFEACSLNETIQILVAVHEAINVLAECRRQYSDDWLLAQGLDAGLILDENFIANYEHLLLRLQTDLIGALAQKVFKELLHGDHDKKQRKLLAWFTEFAEKPQALSTFPWTIKPSLAVLWGVCWMFYDEQTNRNKDRVRYDAVLQNLNLSWDTGASSDYLSLGRELIGEQPQHATRATNGNVGHDLFQARNTETWEPDLSSDGLTSRLPVLRVSQAGGAEPSPRPDTYYRSAAQDYQAVPPVNFYLPQDPGIAAPPLTAFPHLGSDHHNSWHPQYTLPPQDSPRHLITSTPVPRVRVTGATESNPFAQPQTVFASSGIYRPSRQPEAQQQCFDPQYFSIYPQDIMTELSPDPAPMQVPHEHKRNISINSLTDMPTPVSMSGPRSPLTSPTAGERPIIITSPPRSHSRGISVDSSQDGDDDGSLRKNHSYKRAEEPPRNEDGKMVCKYQECRGTSFDRKCEWSKHMDKHDRPYKCNVKGCEKLQGFTYSGGLLRHEREVHKMHGGTKKSLFCPFHDCKRSSGAGFTRKENLAEHVRRVHRRTSMSADMHGLIIRRDMVRREMEGSPVAESRASESPYNRPMEYREEEDLSLKRKRVGSDSGVSDRGNDEMRSEIKRLRQENEEKDSRLRQLEQAVMALQQRFRNAKVFTHSELLGKIVGHRSIP</sequence>
<protein>
    <recommendedName>
        <fullName evidence="2">C2H2-type domain-containing protein</fullName>
    </recommendedName>
</protein>
<evidence type="ECO:0000256" key="1">
    <source>
        <dbReference type="SAM" id="MobiDB-lite"/>
    </source>
</evidence>
<gene>
    <name evidence="3" type="ORF">ALTATR162_LOCUS10417</name>
</gene>
<dbReference type="RefSeq" id="XP_043173988.1">
    <property type="nucleotide sequence ID" value="XM_043318053.1"/>
</dbReference>
<dbReference type="InterPro" id="IPR059009">
    <property type="entry name" value="Znf_C2H2_17_1st"/>
</dbReference>
<dbReference type="AlphaFoldDB" id="A0A8J2I9G7"/>
<dbReference type="InterPro" id="IPR059095">
    <property type="entry name" value="Znf_C2H2_17_2nd"/>
</dbReference>
<feature type="compositionally biased region" description="Basic and acidic residues" evidence="1">
    <location>
        <begin position="748"/>
        <end position="769"/>
    </location>
</feature>
<dbReference type="PANTHER" id="PTHR46179">
    <property type="entry name" value="ZINC FINGER PROTEIN"/>
    <property type="match status" value="1"/>
</dbReference>
<feature type="domain" description="C2H2-type" evidence="2">
    <location>
        <begin position="616"/>
        <end position="643"/>
    </location>
</feature>
<dbReference type="EMBL" id="CAJRGZ010000027">
    <property type="protein sequence ID" value="CAG5182952.1"/>
    <property type="molecule type" value="Genomic_DNA"/>
</dbReference>
<dbReference type="GeneID" id="67010576"/>
<feature type="compositionally biased region" description="Basic and acidic residues" evidence="1">
    <location>
        <begin position="574"/>
        <end position="585"/>
    </location>
</feature>
<dbReference type="Pfam" id="PF26177">
    <property type="entry name" value="zf_C2H2_17_1st"/>
    <property type="match status" value="1"/>
</dbReference>